<sequence>MPPKAKKDAGNKSAGSSAAKAVKAAPTADKQQLQDYATSTLSLAKHQKRKVVASWLPVMREVKVRSRRSAERLPLFFAYAVLREERDGGSLPGGSPSELRKDVDDYIKSRELQAERKDAFLEMKDLDLDDAEEQDKVVVLAHKLNTKKLAALQEARIESLEQDFKENLAHLERHFEDDIGHINRAHGSFKQELELIVEQIENEEKLRAHDERTEHNTHYELIRNRNIEADHQMKSALEEQIDRLKERCDTALQNYRASTDANAQEYKKLLQQDATLSKQVDLKLKQVERLQAAITHWKAKLAQNKQECEARNGQLKGEIDQLRRHCKELKAKMTRARHRLVDLSKNSRECKKKLTEQLKIADRILRTAELCRKYETEREKVAPVPESCGCTVDDVDWNQDVLGDDGIDEWNYLDNFFKRYNRVLLDKAAFERQRKAVEEQVTMLDTRLTNFVDSVSINKDTLDRPNTLLLINSTSVPSQPLTADADKVSLSAVK</sequence>
<comment type="caution">
    <text evidence="8">The sequence shown here is derived from an EMBL/GenBank/DDBJ whole genome shotgun (WGS) entry which is preliminary data.</text>
</comment>
<keyword evidence="5" id="KW-0175">Coiled coil</keyword>
<evidence type="ECO:0000313" key="8">
    <source>
        <dbReference type="EMBL" id="PHJ24410.1"/>
    </source>
</evidence>
<dbReference type="Pfam" id="PF14775">
    <property type="entry name" value="NYD-SP28_assoc"/>
    <property type="match status" value="1"/>
</dbReference>
<protein>
    <submittedName>
        <fullName evidence="8">Flagellar associated protein</fullName>
    </submittedName>
</protein>
<feature type="domain" description="Dynein regulatory complex protein 1 C-terminal" evidence="7">
    <location>
        <begin position="400"/>
        <end position="451"/>
    </location>
</feature>
<dbReference type="GeneID" id="94425152"/>
<reference evidence="8 9" key="1">
    <citation type="journal article" date="2017" name="Int. J. Parasitol.">
        <title>The genome of the protozoan parasite Cystoisospora suis and a reverse vaccinology approach to identify vaccine candidates.</title>
        <authorList>
            <person name="Palmieri N."/>
            <person name="Shrestha A."/>
            <person name="Ruttkowski B."/>
            <person name="Beck T."/>
            <person name="Vogl C."/>
            <person name="Tomley F."/>
            <person name="Blake D.P."/>
            <person name="Joachim A."/>
        </authorList>
    </citation>
    <scope>NUCLEOTIDE SEQUENCE [LARGE SCALE GENOMIC DNA]</scope>
    <source>
        <strain evidence="8 9">Wien I</strain>
    </source>
</reference>
<evidence type="ECO:0000313" key="9">
    <source>
        <dbReference type="Proteomes" id="UP000221165"/>
    </source>
</evidence>
<dbReference type="PANTHER" id="PTHR21625">
    <property type="entry name" value="NYD-SP28 PROTEIN"/>
    <property type="match status" value="1"/>
</dbReference>
<feature type="region of interest" description="Disordered" evidence="6">
    <location>
        <begin position="1"/>
        <end position="31"/>
    </location>
</feature>
<keyword evidence="4" id="KW-0966">Cell projection</keyword>
<feature type="compositionally biased region" description="Basic and acidic residues" evidence="6">
    <location>
        <begin position="1"/>
        <end position="10"/>
    </location>
</feature>
<gene>
    <name evidence="8" type="ORF">CSUI_001736</name>
</gene>
<dbReference type="GO" id="GO:0060285">
    <property type="term" value="P:cilium-dependent cell motility"/>
    <property type="evidence" value="ECO:0007669"/>
    <property type="project" value="TreeGrafter"/>
</dbReference>
<dbReference type="Gene3D" id="6.10.250.1080">
    <property type="match status" value="1"/>
</dbReference>
<keyword evidence="3" id="KW-0969">Cilium</keyword>
<feature type="compositionally biased region" description="Low complexity" evidence="6">
    <location>
        <begin position="11"/>
        <end position="30"/>
    </location>
</feature>
<dbReference type="GO" id="GO:0070286">
    <property type="term" value="P:axonemal dynein complex assembly"/>
    <property type="evidence" value="ECO:0007669"/>
    <property type="project" value="InterPro"/>
</dbReference>
<comment type="subcellular location">
    <subcellularLocation>
        <location evidence="1">Cytoplasm</location>
        <location evidence="1">Cytoskeleton</location>
        <location evidence="1">Flagellum axoneme</location>
    </subcellularLocation>
</comment>
<dbReference type="RefSeq" id="XP_067926083.1">
    <property type="nucleotide sequence ID" value="XM_068061941.1"/>
</dbReference>
<evidence type="ECO:0000256" key="4">
    <source>
        <dbReference type="ARBA" id="ARBA00023273"/>
    </source>
</evidence>
<keyword evidence="2 8" id="KW-0282">Flagellum</keyword>
<evidence type="ECO:0000256" key="3">
    <source>
        <dbReference type="ARBA" id="ARBA00023069"/>
    </source>
</evidence>
<dbReference type="EMBL" id="MIGC01000693">
    <property type="protein sequence ID" value="PHJ24410.1"/>
    <property type="molecule type" value="Genomic_DNA"/>
</dbReference>
<keyword evidence="9" id="KW-1185">Reference proteome</keyword>
<dbReference type="InterPro" id="IPR029440">
    <property type="entry name" value="DRC1_C"/>
</dbReference>
<evidence type="ECO:0000256" key="5">
    <source>
        <dbReference type="SAM" id="Coils"/>
    </source>
</evidence>
<organism evidence="8 9">
    <name type="scientific">Cystoisospora suis</name>
    <dbReference type="NCBI Taxonomy" id="483139"/>
    <lineage>
        <taxon>Eukaryota</taxon>
        <taxon>Sar</taxon>
        <taxon>Alveolata</taxon>
        <taxon>Apicomplexa</taxon>
        <taxon>Conoidasida</taxon>
        <taxon>Coccidia</taxon>
        <taxon>Eucoccidiorida</taxon>
        <taxon>Eimeriorina</taxon>
        <taxon>Sarcocystidae</taxon>
        <taxon>Cystoisospora</taxon>
    </lineage>
</organism>
<dbReference type="VEuPathDB" id="ToxoDB:CSUI_001736"/>
<accession>A0A2C6KWF0</accession>
<dbReference type="GO" id="GO:0005858">
    <property type="term" value="C:axonemal dynein complex"/>
    <property type="evidence" value="ECO:0007669"/>
    <property type="project" value="InterPro"/>
</dbReference>
<feature type="coiled-coil region" evidence="5">
    <location>
        <begin position="227"/>
        <end position="254"/>
    </location>
</feature>
<dbReference type="GO" id="GO:0003352">
    <property type="term" value="P:regulation of cilium movement"/>
    <property type="evidence" value="ECO:0007669"/>
    <property type="project" value="TreeGrafter"/>
</dbReference>
<dbReference type="OrthoDB" id="7760980at2759"/>
<dbReference type="AlphaFoldDB" id="A0A2C6KWF0"/>
<feature type="coiled-coil region" evidence="5">
    <location>
        <begin position="287"/>
        <end position="346"/>
    </location>
</feature>
<dbReference type="InterPro" id="IPR039750">
    <property type="entry name" value="DRC1/DRC2"/>
</dbReference>
<proteinExistence type="predicted"/>
<evidence type="ECO:0000256" key="1">
    <source>
        <dbReference type="ARBA" id="ARBA00004611"/>
    </source>
</evidence>
<evidence type="ECO:0000259" key="7">
    <source>
        <dbReference type="Pfam" id="PF14775"/>
    </source>
</evidence>
<dbReference type="PANTHER" id="PTHR21625:SF0">
    <property type="entry name" value="DYNEIN REGULATORY COMPLEX SUBUNIT 2"/>
    <property type="match status" value="1"/>
</dbReference>
<evidence type="ECO:0000256" key="2">
    <source>
        <dbReference type="ARBA" id="ARBA00022846"/>
    </source>
</evidence>
<dbReference type="Proteomes" id="UP000221165">
    <property type="component" value="Unassembled WGS sequence"/>
</dbReference>
<name>A0A2C6KWF0_9APIC</name>
<evidence type="ECO:0000256" key="6">
    <source>
        <dbReference type="SAM" id="MobiDB-lite"/>
    </source>
</evidence>